<dbReference type="PANTHER" id="PTHR13799:SF14">
    <property type="entry name" value="GTP CYCLOHYDROLASE 1 TYPE 2 HOMOLOG"/>
    <property type="match status" value="1"/>
</dbReference>
<dbReference type="Proteomes" id="UP000257559">
    <property type="component" value="Chromosome"/>
</dbReference>
<dbReference type="PANTHER" id="PTHR13799">
    <property type="entry name" value="NGG1 INTERACTING FACTOR 3"/>
    <property type="match status" value="1"/>
</dbReference>
<feature type="non-terminal residue" evidence="5">
    <location>
        <position position="81"/>
    </location>
</feature>
<dbReference type="SUPFAM" id="SSF102705">
    <property type="entry name" value="NIF3 (NGG1p interacting factor 3)-like"/>
    <property type="match status" value="1"/>
</dbReference>
<evidence type="ECO:0000313" key="5">
    <source>
        <dbReference type="EMBL" id="SYV97332.1"/>
    </source>
</evidence>
<keyword evidence="6" id="KW-1185">Reference proteome</keyword>
<evidence type="ECO:0000256" key="1">
    <source>
        <dbReference type="ARBA" id="ARBA00006964"/>
    </source>
</evidence>
<reference evidence="6" key="1">
    <citation type="submission" date="2018-06" db="EMBL/GenBank/DDBJ databases">
        <authorList>
            <consortium name="Pathogen Informatics"/>
        </authorList>
    </citation>
    <scope>NUCLEOTIDE SEQUENCE [LARGE SCALE GENOMIC DNA]</scope>
    <source>
        <strain evidence="6">NCTC10132</strain>
    </source>
</reference>
<dbReference type="EMBL" id="LS991951">
    <property type="protein sequence ID" value="SYV97332.1"/>
    <property type="molecule type" value="Genomic_DNA"/>
</dbReference>
<evidence type="ECO:0000256" key="4">
    <source>
        <dbReference type="PIRSR" id="PIRSR602678-1"/>
    </source>
</evidence>
<name>A0A3B0PKN0_9BACT</name>
<evidence type="ECO:0000313" key="6">
    <source>
        <dbReference type="Proteomes" id="UP000257559"/>
    </source>
</evidence>
<comment type="similarity">
    <text evidence="1">Belongs to the GTP cyclohydrolase I type 2/NIF3 family.</text>
</comment>
<dbReference type="GO" id="GO:0046872">
    <property type="term" value="F:metal ion binding"/>
    <property type="evidence" value="ECO:0007669"/>
    <property type="project" value="UniProtKB-KW"/>
</dbReference>
<dbReference type="InterPro" id="IPR002678">
    <property type="entry name" value="DUF34/NIF3"/>
</dbReference>
<dbReference type="InterPro" id="IPR036069">
    <property type="entry name" value="DUF34/NIF3_sf"/>
</dbReference>
<feature type="binding site" evidence="4">
    <location>
        <position position="61"/>
    </location>
    <ligand>
        <name>a divalent metal cation</name>
        <dbReference type="ChEBI" id="CHEBI:60240"/>
        <label>1</label>
    </ligand>
</feature>
<evidence type="ECO:0000256" key="2">
    <source>
        <dbReference type="ARBA" id="ARBA00022112"/>
    </source>
</evidence>
<protein>
    <recommendedName>
        <fullName evidence="2">GTP cyclohydrolase 1 type 2 homolog</fullName>
    </recommendedName>
</protein>
<dbReference type="GO" id="GO:0005737">
    <property type="term" value="C:cytoplasm"/>
    <property type="evidence" value="ECO:0007669"/>
    <property type="project" value="TreeGrafter"/>
</dbReference>
<keyword evidence="3 4" id="KW-0479">Metal-binding</keyword>
<sequence>MTTEVLEFAINNNCNVILTHHPFIFQDTLKDEFEQSPYKLPIYKKLKELQITAYSMHTNYDSDLFGTSYQIFNFLDLPKEW</sequence>
<gene>
    <name evidence="5" type="ORF">NCTC10132_00697</name>
</gene>
<dbReference type="Pfam" id="PF01784">
    <property type="entry name" value="DUF34_NIF3"/>
    <property type="match status" value="1"/>
</dbReference>
<organism evidence="5 6">
    <name type="scientific">Mycoplasmopsis edwardii</name>
    <dbReference type="NCBI Taxonomy" id="53558"/>
    <lineage>
        <taxon>Bacteria</taxon>
        <taxon>Bacillati</taxon>
        <taxon>Mycoplasmatota</taxon>
        <taxon>Mycoplasmoidales</taxon>
        <taxon>Metamycoplasmataceae</taxon>
        <taxon>Mycoplasmopsis</taxon>
    </lineage>
</organism>
<evidence type="ECO:0000256" key="3">
    <source>
        <dbReference type="ARBA" id="ARBA00022723"/>
    </source>
</evidence>
<feature type="binding site" evidence="4">
    <location>
        <position position="20"/>
    </location>
    <ligand>
        <name>a divalent metal cation</name>
        <dbReference type="ChEBI" id="CHEBI:60240"/>
        <label>1</label>
    </ligand>
</feature>
<dbReference type="KEGG" id="medw:NCTC10132_00697"/>
<feature type="binding site" evidence="4">
    <location>
        <position position="21"/>
    </location>
    <ligand>
        <name>a divalent metal cation</name>
        <dbReference type="ChEBI" id="CHEBI:60240"/>
        <label>1</label>
    </ligand>
</feature>
<accession>A0A3B0PKN0</accession>
<dbReference type="AlphaFoldDB" id="A0A3B0PKN0"/>
<dbReference type="Gene3D" id="3.40.1390.30">
    <property type="entry name" value="NIF3 (NGG1p interacting factor 3)-like"/>
    <property type="match status" value="1"/>
</dbReference>
<proteinExistence type="inferred from homology"/>